<proteinExistence type="predicted"/>
<feature type="chain" id="PRO_5012190037" description="Ecp2 effector protein domain-containing protein" evidence="1">
    <location>
        <begin position="20"/>
        <end position="310"/>
    </location>
</feature>
<evidence type="ECO:0000313" key="3">
    <source>
        <dbReference type="Proteomes" id="UP000191285"/>
    </source>
</evidence>
<evidence type="ECO:0000256" key="1">
    <source>
        <dbReference type="SAM" id="SignalP"/>
    </source>
</evidence>
<keyword evidence="1" id="KW-0732">Signal</keyword>
<evidence type="ECO:0008006" key="4">
    <source>
        <dbReference type="Google" id="ProtNLM"/>
    </source>
</evidence>
<gene>
    <name evidence="2" type="ORF">PENSTE_c007G02239</name>
</gene>
<sequence>MKFSRALLALPFLSNVAFAAPFTNGELQAANQSPNPPEEVKAHLEKRRLTCQSVARAIWVGHGFLEVANIFVTPVENYVRGVCDRQDSKQCASWVTEVREAFNLILELSGKVSGGAAIVDAGSARLRTGRRSTPTVPEYDMEALKANRSMISHEKVANPRVGVPSEDGTPALAHHYRLHGVKGSEDNKTRNYEIHHFEDGVAHLRIPSGGSGSSINKRHDGAGVKIAFQHASVTLSPSEYSGAASAIAARWQEYAEQGHGNVFGFAENDNKEVFFYRSIVEGDGFGDNYEDVMACGDMAPIVGTFLGSPQ</sequence>
<reference evidence="3" key="1">
    <citation type="journal article" date="2017" name="Nat. Microbiol.">
        <title>Global analysis of biosynthetic gene clusters reveals vast potential of secondary metabolite production in Penicillium species.</title>
        <authorList>
            <person name="Nielsen J.C."/>
            <person name="Grijseels S."/>
            <person name="Prigent S."/>
            <person name="Ji B."/>
            <person name="Dainat J."/>
            <person name="Nielsen K.F."/>
            <person name="Frisvad J.C."/>
            <person name="Workman M."/>
            <person name="Nielsen J."/>
        </authorList>
    </citation>
    <scope>NUCLEOTIDE SEQUENCE [LARGE SCALE GENOMIC DNA]</scope>
    <source>
        <strain evidence="3">IBT 24891</strain>
    </source>
</reference>
<dbReference type="EMBL" id="MLKD01000007">
    <property type="protein sequence ID" value="OQE24539.1"/>
    <property type="molecule type" value="Genomic_DNA"/>
</dbReference>
<name>A0A1V6TFC4_9EURO</name>
<keyword evidence="3" id="KW-1185">Reference proteome</keyword>
<feature type="signal peptide" evidence="1">
    <location>
        <begin position="1"/>
        <end position="19"/>
    </location>
</feature>
<protein>
    <recommendedName>
        <fullName evidence="4">Ecp2 effector protein domain-containing protein</fullName>
    </recommendedName>
</protein>
<comment type="caution">
    <text evidence="2">The sequence shown here is derived from an EMBL/GenBank/DDBJ whole genome shotgun (WGS) entry which is preliminary data.</text>
</comment>
<dbReference type="Proteomes" id="UP000191285">
    <property type="component" value="Unassembled WGS sequence"/>
</dbReference>
<evidence type="ECO:0000313" key="2">
    <source>
        <dbReference type="EMBL" id="OQE24539.1"/>
    </source>
</evidence>
<dbReference type="AlphaFoldDB" id="A0A1V6TFC4"/>
<dbReference type="OrthoDB" id="4726568at2759"/>
<organism evidence="2 3">
    <name type="scientific">Penicillium steckii</name>
    <dbReference type="NCBI Taxonomy" id="303698"/>
    <lineage>
        <taxon>Eukaryota</taxon>
        <taxon>Fungi</taxon>
        <taxon>Dikarya</taxon>
        <taxon>Ascomycota</taxon>
        <taxon>Pezizomycotina</taxon>
        <taxon>Eurotiomycetes</taxon>
        <taxon>Eurotiomycetidae</taxon>
        <taxon>Eurotiales</taxon>
        <taxon>Aspergillaceae</taxon>
        <taxon>Penicillium</taxon>
    </lineage>
</organism>
<accession>A0A1V6TFC4</accession>